<accession>A0A090ETR7</accession>
<evidence type="ECO:0000313" key="1">
    <source>
        <dbReference type="EMBL" id="CDX34979.1"/>
    </source>
</evidence>
<name>A0A090ETR7_MESPL</name>
<reference evidence="1 2" key="1">
    <citation type="submission" date="2014-08" db="EMBL/GenBank/DDBJ databases">
        <authorList>
            <person name="Moulin Lionel"/>
        </authorList>
    </citation>
    <scope>NUCLEOTIDE SEQUENCE [LARGE SCALE GENOMIC DNA]</scope>
</reference>
<dbReference type="Proteomes" id="UP000046373">
    <property type="component" value="Unassembled WGS sequence"/>
</dbReference>
<dbReference type="AlphaFoldDB" id="A0A090ETR7"/>
<gene>
    <name evidence="1" type="ORF">MPLDJ20_20019</name>
</gene>
<evidence type="ECO:0000313" key="2">
    <source>
        <dbReference type="Proteomes" id="UP000046373"/>
    </source>
</evidence>
<sequence>MRVESLRRHSTQRMLNRGIYVTGVSFPVVPKARRASEVQMILNHKQAIGWVIDNIATVEIAPEK</sequence>
<dbReference type="EMBL" id="CCNB01000012">
    <property type="protein sequence ID" value="CDX34979.1"/>
    <property type="molecule type" value="Genomic_DNA"/>
</dbReference>
<proteinExistence type="predicted"/>
<protein>
    <submittedName>
        <fullName evidence="1">Uncharacterized protein</fullName>
    </submittedName>
</protein>
<organism evidence="1 2">
    <name type="scientific">Mesorhizobium plurifarium</name>
    <dbReference type="NCBI Taxonomy" id="69974"/>
    <lineage>
        <taxon>Bacteria</taxon>
        <taxon>Pseudomonadati</taxon>
        <taxon>Pseudomonadota</taxon>
        <taxon>Alphaproteobacteria</taxon>
        <taxon>Hyphomicrobiales</taxon>
        <taxon>Phyllobacteriaceae</taxon>
        <taxon>Mesorhizobium</taxon>
    </lineage>
</organism>